<dbReference type="GO" id="GO:0015074">
    <property type="term" value="P:DNA integration"/>
    <property type="evidence" value="ECO:0007669"/>
    <property type="project" value="InterPro"/>
</dbReference>
<dbReference type="PROSITE" id="PS50994">
    <property type="entry name" value="INTEGRASE"/>
    <property type="match status" value="1"/>
</dbReference>
<dbReference type="EMBL" id="ADVG01000004">
    <property type="protein sequence ID" value="EFH81947.1"/>
    <property type="molecule type" value="Genomic_DNA"/>
</dbReference>
<accession>D6TZF7</accession>
<sequence length="390" mass="44408">MLPSSFLALAPLTITLLALTLRSKSGCSRSVRLPQSRCSARLDHWRSCIICSEMRALQAKKARLPRSTRTIWRILDAAGAIERDPPRQRSPRLPRAPLEEVQLDFKDISTVPADLHDPDAKRQHVIEACNFVDAGTSLLLDAQVHEDFHAETAFQAVVAFLRRYGCPSILTFDRDPRWVGSATARDFPSALCQFLLCVGVQPNILPPRHPELNCYVERYHRTYKEECLFVHRPGTLEEVRNVTEAFEHFYNTQRPHQGRSCRNRPPSQAHPVLPTLPALPAVVDPDAWLQAVHGRTYARRVKSDGRVSVDGADYSIKQALAGQLITLCVNAVERCFEVLQHESIIKQLPIKGLQGQRMPLDDYIALMQERARSEERQRMMNLRRRHLQAR</sequence>
<dbReference type="InterPro" id="IPR001584">
    <property type="entry name" value="Integrase_cat-core"/>
</dbReference>
<feature type="domain" description="Integrase catalytic" evidence="1">
    <location>
        <begin position="93"/>
        <end position="274"/>
    </location>
</feature>
<dbReference type="Proteomes" id="UP000004508">
    <property type="component" value="Unassembled WGS sequence"/>
</dbReference>
<name>D6TZF7_KTERA</name>
<comment type="caution">
    <text evidence="2">The sequence shown here is derived from an EMBL/GenBank/DDBJ whole genome shotgun (WGS) entry which is preliminary data.</text>
</comment>
<organism evidence="2 3">
    <name type="scientific">Ktedonobacter racemifer DSM 44963</name>
    <dbReference type="NCBI Taxonomy" id="485913"/>
    <lineage>
        <taxon>Bacteria</taxon>
        <taxon>Bacillati</taxon>
        <taxon>Chloroflexota</taxon>
        <taxon>Ktedonobacteria</taxon>
        <taxon>Ktedonobacterales</taxon>
        <taxon>Ktedonobacteraceae</taxon>
        <taxon>Ktedonobacter</taxon>
    </lineage>
</organism>
<dbReference type="InterPro" id="IPR036397">
    <property type="entry name" value="RNaseH_sf"/>
</dbReference>
<proteinExistence type="predicted"/>
<dbReference type="InParanoid" id="D6TZF7"/>
<dbReference type="PANTHER" id="PTHR35004">
    <property type="entry name" value="TRANSPOSASE RV3428C-RELATED"/>
    <property type="match status" value="1"/>
</dbReference>
<protein>
    <submittedName>
        <fullName evidence="2">Integrase catalytic region</fullName>
    </submittedName>
</protein>
<dbReference type="InterPro" id="IPR012337">
    <property type="entry name" value="RNaseH-like_sf"/>
</dbReference>
<reference evidence="2 3" key="1">
    <citation type="journal article" date="2011" name="Stand. Genomic Sci.">
        <title>Non-contiguous finished genome sequence and contextual data of the filamentous soil bacterium Ktedonobacter racemifer type strain (SOSP1-21).</title>
        <authorList>
            <person name="Chang Y.J."/>
            <person name="Land M."/>
            <person name="Hauser L."/>
            <person name="Chertkov O."/>
            <person name="Del Rio T.G."/>
            <person name="Nolan M."/>
            <person name="Copeland A."/>
            <person name="Tice H."/>
            <person name="Cheng J.F."/>
            <person name="Lucas S."/>
            <person name="Han C."/>
            <person name="Goodwin L."/>
            <person name="Pitluck S."/>
            <person name="Ivanova N."/>
            <person name="Ovchinikova G."/>
            <person name="Pati A."/>
            <person name="Chen A."/>
            <person name="Palaniappan K."/>
            <person name="Mavromatis K."/>
            <person name="Liolios K."/>
            <person name="Brettin T."/>
            <person name="Fiebig A."/>
            <person name="Rohde M."/>
            <person name="Abt B."/>
            <person name="Goker M."/>
            <person name="Detter J.C."/>
            <person name="Woyke T."/>
            <person name="Bristow J."/>
            <person name="Eisen J.A."/>
            <person name="Markowitz V."/>
            <person name="Hugenholtz P."/>
            <person name="Kyrpides N.C."/>
            <person name="Klenk H.P."/>
            <person name="Lapidus A."/>
        </authorList>
    </citation>
    <scope>NUCLEOTIDE SEQUENCE [LARGE SCALE GENOMIC DNA]</scope>
    <source>
        <strain evidence="3">DSM 44963</strain>
    </source>
</reference>
<evidence type="ECO:0000259" key="1">
    <source>
        <dbReference type="PROSITE" id="PS50994"/>
    </source>
</evidence>
<dbReference type="eggNOG" id="COG2801">
    <property type="taxonomic scope" value="Bacteria"/>
</dbReference>
<dbReference type="Gene3D" id="3.30.420.10">
    <property type="entry name" value="Ribonuclease H-like superfamily/Ribonuclease H"/>
    <property type="match status" value="1"/>
</dbReference>
<keyword evidence="3" id="KW-1185">Reference proteome</keyword>
<dbReference type="SUPFAM" id="SSF53098">
    <property type="entry name" value="Ribonuclease H-like"/>
    <property type="match status" value="1"/>
</dbReference>
<dbReference type="PANTHER" id="PTHR35004:SF7">
    <property type="entry name" value="INTEGRASE PROTEIN"/>
    <property type="match status" value="1"/>
</dbReference>
<evidence type="ECO:0000313" key="2">
    <source>
        <dbReference type="EMBL" id="EFH81947.1"/>
    </source>
</evidence>
<gene>
    <name evidence="2" type="ORF">Krac_2709</name>
</gene>
<evidence type="ECO:0000313" key="3">
    <source>
        <dbReference type="Proteomes" id="UP000004508"/>
    </source>
</evidence>
<dbReference type="AlphaFoldDB" id="D6TZF7"/>
<dbReference type="Pfam" id="PF13683">
    <property type="entry name" value="rve_3"/>
    <property type="match status" value="1"/>
</dbReference>
<dbReference type="GO" id="GO:0003676">
    <property type="term" value="F:nucleic acid binding"/>
    <property type="evidence" value="ECO:0007669"/>
    <property type="project" value="InterPro"/>
</dbReference>